<evidence type="ECO:0000313" key="2">
    <source>
        <dbReference type="EMBL" id="QIP17028.1"/>
    </source>
</evidence>
<dbReference type="AlphaFoldDB" id="A0A6G9AXF2"/>
<keyword evidence="1" id="KW-0732">Signal</keyword>
<dbReference type="RefSeq" id="WP_167217479.1">
    <property type="nucleotide sequence ID" value="NZ_CP050063.1"/>
</dbReference>
<reference evidence="2 3" key="1">
    <citation type="submission" date="2020-03" db="EMBL/GenBank/DDBJ databases">
        <authorList>
            <person name="Kim M.K."/>
        </authorList>
    </citation>
    <scope>NUCLEOTIDE SEQUENCE [LARGE SCALE GENOMIC DNA]</scope>
    <source>
        <strain evidence="2 3">BT328</strain>
    </source>
</reference>
<dbReference type="KEGG" id="spib:G8759_32535"/>
<sequence>MKNIIINLLLLALVAGSSFSCKDDQVYSDLVRDNRPAVPVTFPGATTYGFNPYITSSLAAGGAIQFTLSIPSTSGRTIKEITKVVGGATGINVATLNAATATTAYNPAPIAGSGTTAVFTTTIADFKKKYPTVPTTPATQANTFTEIQFIFLVTLDDGTQIVPEPVRVRIVA</sequence>
<evidence type="ECO:0000256" key="1">
    <source>
        <dbReference type="SAM" id="SignalP"/>
    </source>
</evidence>
<accession>A0A6G9AXF2</accession>
<feature type="signal peptide" evidence="1">
    <location>
        <begin position="1"/>
        <end position="22"/>
    </location>
</feature>
<evidence type="ECO:0008006" key="4">
    <source>
        <dbReference type="Google" id="ProtNLM"/>
    </source>
</evidence>
<evidence type="ECO:0000313" key="3">
    <source>
        <dbReference type="Proteomes" id="UP000501802"/>
    </source>
</evidence>
<protein>
    <recommendedName>
        <fullName evidence="4">DUF4843 domain-containing protein</fullName>
    </recommendedName>
</protein>
<feature type="chain" id="PRO_5026319800" description="DUF4843 domain-containing protein" evidence="1">
    <location>
        <begin position="23"/>
        <end position="172"/>
    </location>
</feature>
<dbReference type="EMBL" id="CP050063">
    <property type="protein sequence ID" value="QIP17028.1"/>
    <property type="molecule type" value="Genomic_DNA"/>
</dbReference>
<name>A0A6G9AXF2_9BACT</name>
<gene>
    <name evidence="2" type="ORF">G8759_32535</name>
</gene>
<proteinExistence type="predicted"/>
<organism evidence="2 3">
    <name type="scientific">Spirosoma aureum</name>
    <dbReference type="NCBI Taxonomy" id="2692134"/>
    <lineage>
        <taxon>Bacteria</taxon>
        <taxon>Pseudomonadati</taxon>
        <taxon>Bacteroidota</taxon>
        <taxon>Cytophagia</taxon>
        <taxon>Cytophagales</taxon>
        <taxon>Cytophagaceae</taxon>
        <taxon>Spirosoma</taxon>
    </lineage>
</organism>
<dbReference type="PROSITE" id="PS51257">
    <property type="entry name" value="PROKAR_LIPOPROTEIN"/>
    <property type="match status" value="1"/>
</dbReference>
<dbReference type="Proteomes" id="UP000501802">
    <property type="component" value="Chromosome"/>
</dbReference>
<keyword evidence="3" id="KW-1185">Reference proteome</keyword>